<dbReference type="InterPro" id="IPR043129">
    <property type="entry name" value="ATPase_NBD"/>
</dbReference>
<evidence type="ECO:0000313" key="4">
    <source>
        <dbReference type="EMBL" id="NML13542.1"/>
    </source>
</evidence>
<feature type="domain" description="Carbamoyltransferase C-terminal" evidence="3">
    <location>
        <begin position="443"/>
        <end position="615"/>
    </location>
</feature>
<dbReference type="Pfam" id="PF02543">
    <property type="entry name" value="Carbam_trans_N"/>
    <property type="match status" value="1"/>
</dbReference>
<gene>
    <name evidence="4" type="ORF">HHL10_00925</name>
</gene>
<comment type="similarity">
    <text evidence="1">Belongs to the NodU/CmcH family.</text>
</comment>
<keyword evidence="4" id="KW-0808">Transferase</keyword>
<dbReference type="PANTHER" id="PTHR34847:SF1">
    <property type="entry name" value="NODULATION PROTEIN U"/>
    <property type="match status" value="1"/>
</dbReference>
<dbReference type="GO" id="GO:0016740">
    <property type="term" value="F:transferase activity"/>
    <property type="evidence" value="ECO:0007669"/>
    <property type="project" value="UniProtKB-KW"/>
</dbReference>
<dbReference type="CDD" id="cd24098">
    <property type="entry name" value="ASKHA_NBD_TobZ_N"/>
    <property type="match status" value="1"/>
</dbReference>
<evidence type="ECO:0000259" key="3">
    <source>
        <dbReference type="Pfam" id="PF16861"/>
    </source>
</evidence>
<name>A0A848F2B1_9BURK</name>
<organism evidence="4 5">
    <name type="scientific">Azohydromonas caseinilytica</name>
    <dbReference type="NCBI Taxonomy" id="2728836"/>
    <lineage>
        <taxon>Bacteria</taxon>
        <taxon>Pseudomonadati</taxon>
        <taxon>Pseudomonadota</taxon>
        <taxon>Betaproteobacteria</taxon>
        <taxon>Burkholderiales</taxon>
        <taxon>Sphaerotilaceae</taxon>
        <taxon>Azohydromonas</taxon>
    </lineage>
</organism>
<dbReference type="RefSeq" id="WP_169158461.1">
    <property type="nucleotide sequence ID" value="NZ_JABBFW010000001.1"/>
</dbReference>
<dbReference type="Pfam" id="PF16861">
    <property type="entry name" value="Carbam_trans_C"/>
    <property type="match status" value="1"/>
</dbReference>
<evidence type="ECO:0000313" key="5">
    <source>
        <dbReference type="Proteomes" id="UP000574067"/>
    </source>
</evidence>
<comment type="caution">
    <text evidence="4">The sequence shown here is derived from an EMBL/GenBank/DDBJ whole genome shotgun (WGS) entry which is preliminary data.</text>
</comment>
<dbReference type="SUPFAM" id="SSF53067">
    <property type="entry name" value="Actin-like ATPase domain"/>
    <property type="match status" value="1"/>
</dbReference>
<dbReference type="AlphaFoldDB" id="A0A848F2B1"/>
<protein>
    <submittedName>
        <fullName evidence="4">Carbamoyltransferase</fullName>
    </submittedName>
</protein>
<proteinExistence type="inferred from homology"/>
<evidence type="ECO:0000256" key="1">
    <source>
        <dbReference type="ARBA" id="ARBA00006129"/>
    </source>
</evidence>
<dbReference type="InterPro" id="IPR031730">
    <property type="entry name" value="Carbam_trans_C"/>
</dbReference>
<reference evidence="4 5" key="1">
    <citation type="submission" date="2020-04" db="EMBL/GenBank/DDBJ databases">
        <title>Azohydromonas sp. isolated from soil.</title>
        <authorList>
            <person name="Dahal R.H."/>
        </authorList>
    </citation>
    <scope>NUCLEOTIDE SEQUENCE [LARGE SCALE GENOMIC DNA]</scope>
    <source>
        <strain evidence="4 5">G-1-1-14</strain>
    </source>
</reference>
<dbReference type="Proteomes" id="UP000574067">
    <property type="component" value="Unassembled WGS sequence"/>
</dbReference>
<sequence length="616" mass="67203">MITLGINAAFHDSSAALVHDGRLVAAAEEERFTRIKHGKRPLPFTAWELPYHAIDYCLAEAGLTLAQVDHVAYSYDPQRFIRGRLSGDTITLPLQPSAQPAPGWDNPWDPLFAAYVSNAPRQLADGAPHHLKKRFKGCRFDGPWQWHYIDHHLCHQASAFLAAPFERCAVMTLDGRGEDATTAYGLWAEGVYRPLGEVDMPHSLGLLYERVTSHLGFLHSSDEYKVMALAALGQPRFAEALQRQVRVHPDGRYEIDRIDLAALVPPRERGAALEQVHLDLAASLQQVLERSALQLAAWLREASGEPLLAMAGGVALNCVMNARLRDAGLFDQVWVQPAAGDAGTALGAALWVDARERAGAVAVLAATTATAATQTSTPSATGREVALESRAAPNAVPTVLARSDWSMTHAYWGPGYGDDEIEQLLKWAKLSYRRVDDVAAEAAQLLAQDLVIGWFQGRMEFGPRALGARSILASPLHAEMQARINELKDREDFRPVAPAVPEEDLAAWFTPAQANGGQARFMLFIYDVIREQAPRIPAACHADLTARVQTVTAEASPRYHALLKAFGALTGVPVLINTSFNVRGEPIVCTPKDAIDAFFSTPLDALVIGNFILHKG</sequence>
<dbReference type="PANTHER" id="PTHR34847">
    <property type="entry name" value="NODULATION PROTEIN U"/>
    <property type="match status" value="1"/>
</dbReference>
<keyword evidence="5" id="KW-1185">Reference proteome</keyword>
<evidence type="ECO:0000259" key="2">
    <source>
        <dbReference type="Pfam" id="PF02543"/>
    </source>
</evidence>
<dbReference type="Gene3D" id="3.30.420.40">
    <property type="match status" value="2"/>
</dbReference>
<accession>A0A848F2B1</accession>
<dbReference type="InterPro" id="IPR051338">
    <property type="entry name" value="NodU/CmcH_Carbamoyltrnsfr"/>
</dbReference>
<feature type="domain" description="Carbamoyltransferase" evidence="2">
    <location>
        <begin position="4"/>
        <end position="350"/>
    </location>
</feature>
<dbReference type="Gene3D" id="3.90.870.20">
    <property type="entry name" value="Carbamoyltransferase, C-terminal domain"/>
    <property type="match status" value="1"/>
</dbReference>
<dbReference type="InterPro" id="IPR003696">
    <property type="entry name" value="Carbtransf_dom"/>
</dbReference>
<dbReference type="EMBL" id="JABBFW010000001">
    <property type="protein sequence ID" value="NML13542.1"/>
    <property type="molecule type" value="Genomic_DNA"/>
</dbReference>
<dbReference type="InterPro" id="IPR038152">
    <property type="entry name" value="Carbam_trans_C_sf"/>
</dbReference>